<keyword evidence="6" id="KW-0804">Transcription</keyword>
<evidence type="ECO:0000256" key="1">
    <source>
        <dbReference type="ARBA" id="ARBA00022723"/>
    </source>
</evidence>
<evidence type="ECO:0000313" key="11">
    <source>
        <dbReference type="WBParaSite" id="SSLN_0000248901-mRNA-1"/>
    </source>
</evidence>
<dbReference type="SUPFAM" id="SSF57667">
    <property type="entry name" value="beta-beta-alpha zinc fingers"/>
    <property type="match status" value="1"/>
</dbReference>
<keyword evidence="5" id="KW-0805">Transcription regulation</keyword>
<keyword evidence="10" id="KW-1185">Reference proteome</keyword>
<dbReference type="PANTHER" id="PTHR45988:SF18">
    <property type="entry name" value="C2H2-TYPE ZINC FINGER FAMILY PROTEIN"/>
    <property type="match status" value="1"/>
</dbReference>
<dbReference type="Pfam" id="PF00096">
    <property type="entry name" value="zf-C2H2"/>
    <property type="match status" value="1"/>
</dbReference>
<dbReference type="AlphaFoldDB" id="A0A183SDW7"/>
<evidence type="ECO:0000256" key="3">
    <source>
        <dbReference type="ARBA" id="ARBA00022771"/>
    </source>
</evidence>
<evidence type="ECO:0000313" key="9">
    <source>
        <dbReference type="EMBL" id="VDL88800.1"/>
    </source>
</evidence>
<dbReference type="GO" id="GO:0000976">
    <property type="term" value="F:transcription cis-regulatory region binding"/>
    <property type="evidence" value="ECO:0007669"/>
    <property type="project" value="TreeGrafter"/>
</dbReference>
<dbReference type="InterPro" id="IPR044653">
    <property type="entry name" value="AZF1/2/3-like"/>
</dbReference>
<evidence type="ECO:0000259" key="8">
    <source>
        <dbReference type="PROSITE" id="PS50157"/>
    </source>
</evidence>
<proteinExistence type="predicted"/>
<dbReference type="Proteomes" id="UP000275846">
    <property type="component" value="Unassembled WGS sequence"/>
</dbReference>
<dbReference type="OrthoDB" id="194358at2759"/>
<protein>
    <submittedName>
        <fullName evidence="11">C2H2-type domain-containing protein</fullName>
    </submittedName>
</protein>
<evidence type="ECO:0000256" key="2">
    <source>
        <dbReference type="ARBA" id="ARBA00022737"/>
    </source>
</evidence>
<gene>
    <name evidence="9" type="ORF">SSLN_LOCUS2415</name>
</gene>
<evidence type="ECO:0000313" key="10">
    <source>
        <dbReference type="Proteomes" id="UP000275846"/>
    </source>
</evidence>
<keyword evidence="2" id="KW-0677">Repeat</keyword>
<dbReference type="WBParaSite" id="SSLN_0000248901-mRNA-1">
    <property type="protein sequence ID" value="SSLN_0000248901-mRNA-1"/>
    <property type="gene ID" value="SSLN_0000248901"/>
</dbReference>
<dbReference type="Gene3D" id="3.30.160.60">
    <property type="entry name" value="Classic Zinc Finger"/>
    <property type="match status" value="1"/>
</dbReference>
<dbReference type="EMBL" id="UYSU01032245">
    <property type="protein sequence ID" value="VDL88800.1"/>
    <property type="molecule type" value="Genomic_DNA"/>
</dbReference>
<dbReference type="PROSITE" id="PS00028">
    <property type="entry name" value="ZINC_FINGER_C2H2_1"/>
    <property type="match status" value="1"/>
</dbReference>
<dbReference type="InterPro" id="IPR013087">
    <property type="entry name" value="Znf_C2H2_type"/>
</dbReference>
<accession>A0A183SDW7</accession>
<dbReference type="InterPro" id="IPR036236">
    <property type="entry name" value="Znf_C2H2_sf"/>
</dbReference>
<dbReference type="PANTHER" id="PTHR45988">
    <property type="entry name" value="C2H2 TYPE ZINC FINGER TRANSCRIPTION FACTOR FAMILY-RELATED"/>
    <property type="match status" value="1"/>
</dbReference>
<sequence length="267" mass="28999">MEKIREVDSAIYEANRIATAKAKRVARKLPAPQSKAADTQALSTCPRCQRIFRARISLVGHLRTQCTKNLTISTSTSNSAIPPSDSPTRTPGINSITLIIIETTSQYSSPVTPTTATTTAFAFTTTTTSDGDSLLNCPQCDRAFTSRISLVGHMRIHRTETGEPLPGAPHTSEIATSAAFTVLAPLFIVWAYSVTCASMRTEFTTMPTTPIPHTHPMLLPLLLPLPPPIPRMTSPSLSRFLLTTLHLQFQSTHWPGRSPANPSHGGW</sequence>
<keyword evidence="1" id="KW-0479">Metal-binding</keyword>
<dbReference type="PROSITE" id="PS50157">
    <property type="entry name" value="ZINC_FINGER_C2H2_2"/>
    <property type="match status" value="1"/>
</dbReference>
<name>A0A183SDW7_SCHSO</name>
<dbReference type="SMART" id="SM00355">
    <property type="entry name" value="ZnF_C2H2"/>
    <property type="match status" value="2"/>
</dbReference>
<evidence type="ECO:0000256" key="6">
    <source>
        <dbReference type="ARBA" id="ARBA00023163"/>
    </source>
</evidence>
<dbReference type="GO" id="GO:0003700">
    <property type="term" value="F:DNA-binding transcription factor activity"/>
    <property type="evidence" value="ECO:0007669"/>
    <property type="project" value="InterPro"/>
</dbReference>
<reference evidence="11" key="1">
    <citation type="submission" date="2016-06" db="UniProtKB">
        <authorList>
            <consortium name="WormBaseParasite"/>
        </authorList>
    </citation>
    <scope>IDENTIFICATION</scope>
</reference>
<reference evidence="9 10" key="2">
    <citation type="submission" date="2018-11" db="EMBL/GenBank/DDBJ databases">
        <authorList>
            <consortium name="Pathogen Informatics"/>
        </authorList>
    </citation>
    <scope>NUCLEOTIDE SEQUENCE [LARGE SCALE GENOMIC DNA]</scope>
    <source>
        <strain evidence="9 10">NST_G2</strain>
    </source>
</reference>
<keyword evidence="3 7" id="KW-0863">Zinc-finger</keyword>
<dbReference type="GO" id="GO:0008270">
    <property type="term" value="F:zinc ion binding"/>
    <property type="evidence" value="ECO:0007669"/>
    <property type="project" value="UniProtKB-KW"/>
</dbReference>
<evidence type="ECO:0000256" key="5">
    <source>
        <dbReference type="ARBA" id="ARBA00023015"/>
    </source>
</evidence>
<evidence type="ECO:0000256" key="4">
    <source>
        <dbReference type="ARBA" id="ARBA00022833"/>
    </source>
</evidence>
<dbReference type="FunFam" id="3.30.160.60:FF:000446">
    <property type="entry name" value="Zinc finger protein"/>
    <property type="match status" value="1"/>
</dbReference>
<dbReference type="GO" id="GO:0005634">
    <property type="term" value="C:nucleus"/>
    <property type="evidence" value="ECO:0007669"/>
    <property type="project" value="TreeGrafter"/>
</dbReference>
<feature type="domain" description="C2H2-type" evidence="8">
    <location>
        <begin position="135"/>
        <end position="162"/>
    </location>
</feature>
<evidence type="ECO:0000256" key="7">
    <source>
        <dbReference type="PROSITE-ProRule" id="PRU00042"/>
    </source>
</evidence>
<keyword evidence="4" id="KW-0862">Zinc</keyword>
<organism evidence="11">
    <name type="scientific">Schistocephalus solidus</name>
    <name type="common">Tapeworm</name>
    <dbReference type="NCBI Taxonomy" id="70667"/>
    <lineage>
        <taxon>Eukaryota</taxon>
        <taxon>Metazoa</taxon>
        <taxon>Spiralia</taxon>
        <taxon>Lophotrochozoa</taxon>
        <taxon>Platyhelminthes</taxon>
        <taxon>Cestoda</taxon>
        <taxon>Eucestoda</taxon>
        <taxon>Diphyllobothriidea</taxon>
        <taxon>Diphyllobothriidae</taxon>
        <taxon>Schistocephalus</taxon>
    </lineage>
</organism>